<dbReference type="AlphaFoldDB" id="A0A4R2E4V5"/>
<sequence length="124" mass="14298">MSYDPNKHHRRSIRLRGYDYSQKGIYFVTVCTQNREHLFGKIKKDEMQMNDAGQMVEFTWFDLPNHNTPIVLDEFVVMPDHVHGIILITDIGAGSVRAGSEPPQRNATHYPKSYANSKHFPPNV</sequence>
<dbReference type="PANTHER" id="PTHR36966">
    <property type="entry name" value="REP-ASSOCIATED TYROSINE TRANSPOSASE"/>
    <property type="match status" value="1"/>
</dbReference>
<dbReference type="InterPro" id="IPR052715">
    <property type="entry name" value="RAYT_transposase"/>
</dbReference>
<dbReference type="PANTHER" id="PTHR36966:SF1">
    <property type="entry name" value="REP-ASSOCIATED TYROSINE TRANSPOSASE"/>
    <property type="match status" value="1"/>
</dbReference>
<dbReference type="RefSeq" id="WP_243649651.1">
    <property type="nucleotide sequence ID" value="NZ_SLWB01000024.1"/>
</dbReference>
<name>A0A4R2E4V5_9BACT</name>
<dbReference type="GO" id="GO:0006313">
    <property type="term" value="P:DNA transposition"/>
    <property type="evidence" value="ECO:0007669"/>
    <property type="project" value="InterPro"/>
</dbReference>
<evidence type="ECO:0008006" key="4">
    <source>
        <dbReference type="Google" id="ProtNLM"/>
    </source>
</evidence>
<evidence type="ECO:0000256" key="1">
    <source>
        <dbReference type="SAM" id="MobiDB-lite"/>
    </source>
</evidence>
<feature type="region of interest" description="Disordered" evidence="1">
    <location>
        <begin position="97"/>
        <end position="124"/>
    </location>
</feature>
<dbReference type="Proteomes" id="UP000294830">
    <property type="component" value="Unassembled WGS sequence"/>
</dbReference>
<gene>
    <name evidence="2" type="ORF">CLV25_1243</name>
</gene>
<evidence type="ECO:0000313" key="3">
    <source>
        <dbReference type="Proteomes" id="UP000294830"/>
    </source>
</evidence>
<proteinExistence type="predicted"/>
<dbReference type="InterPro" id="IPR036515">
    <property type="entry name" value="Transposase_17_sf"/>
</dbReference>
<organism evidence="2 3">
    <name type="scientific">Acetobacteroides hydrogenigenes</name>
    <dbReference type="NCBI Taxonomy" id="979970"/>
    <lineage>
        <taxon>Bacteria</taxon>
        <taxon>Pseudomonadati</taxon>
        <taxon>Bacteroidota</taxon>
        <taxon>Bacteroidia</taxon>
        <taxon>Bacteroidales</taxon>
        <taxon>Rikenellaceae</taxon>
        <taxon>Acetobacteroides</taxon>
    </lineage>
</organism>
<keyword evidence="3" id="KW-1185">Reference proteome</keyword>
<dbReference type="EMBL" id="SLWB01000024">
    <property type="protein sequence ID" value="TCN61646.1"/>
    <property type="molecule type" value="Genomic_DNA"/>
</dbReference>
<dbReference type="GO" id="GO:0043565">
    <property type="term" value="F:sequence-specific DNA binding"/>
    <property type="evidence" value="ECO:0007669"/>
    <property type="project" value="TreeGrafter"/>
</dbReference>
<accession>A0A4R2E4V5</accession>
<dbReference type="GO" id="GO:0004803">
    <property type="term" value="F:transposase activity"/>
    <property type="evidence" value="ECO:0007669"/>
    <property type="project" value="InterPro"/>
</dbReference>
<dbReference type="Gene3D" id="3.30.70.1290">
    <property type="entry name" value="Transposase IS200-like"/>
    <property type="match status" value="1"/>
</dbReference>
<evidence type="ECO:0000313" key="2">
    <source>
        <dbReference type="EMBL" id="TCN61646.1"/>
    </source>
</evidence>
<dbReference type="SUPFAM" id="SSF143422">
    <property type="entry name" value="Transposase IS200-like"/>
    <property type="match status" value="1"/>
</dbReference>
<protein>
    <recommendedName>
        <fullName evidence="4">Transposase IS200-like domain-containing protein</fullName>
    </recommendedName>
</protein>
<comment type="caution">
    <text evidence="2">The sequence shown here is derived from an EMBL/GenBank/DDBJ whole genome shotgun (WGS) entry which is preliminary data.</text>
</comment>
<reference evidence="2 3" key="1">
    <citation type="submission" date="2019-03" db="EMBL/GenBank/DDBJ databases">
        <title>Genomic Encyclopedia of Archaeal and Bacterial Type Strains, Phase II (KMG-II): from individual species to whole genera.</title>
        <authorList>
            <person name="Goeker M."/>
        </authorList>
    </citation>
    <scope>NUCLEOTIDE SEQUENCE [LARGE SCALE GENOMIC DNA]</scope>
    <source>
        <strain evidence="2 3">RL-C</strain>
    </source>
</reference>